<dbReference type="Gene3D" id="1.10.10.10">
    <property type="entry name" value="Winged helix-like DNA-binding domain superfamily/Winged helix DNA-binding domain"/>
    <property type="match status" value="2"/>
</dbReference>
<dbReference type="PANTHER" id="PTHR13128:SF12">
    <property type="entry name" value="VACUOLAR PROTEIN-SORTING-ASSOCIATED PROTEIN 36"/>
    <property type="match status" value="1"/>
</dbReference>
<dbReference type="PROSITE" id="PS51495">
    <property type="entry name" value="GLUE"/>
    <property type="match status" value="1"/>
</dbReference>
<dbReference type="InterPro" id="IPR040608">
    <property type="entry name" value="Snf8/Vps36"/>
</dbReference>
<dbReference type="SUPFAM" id="SSF46785">
    <property type="entry name" value="Winged helix' DNA-binding domain"/>
    <property type="match status" value="2"/>
</dbReference>
<dbReference type="InterPro" id="IPR037855">
    <property type="entry name" value="Vps36"/>
</dbReference>
<evidence type="ECO:0000256" key="5">
    <source>
        <dbReference type="ARBA" id="ARBA00023054"/>
    </source>
</evidence>
<protein>
    <recommendedName>
        <fullName evidence="6">Vacuolar protein-sorting-associated protein 36</fullName>
    </recommendedName>
    <alternativeName>
        <fullName evidence="6">ESCRT-II complex subunit VPS36</fullName>
    </alternativeName>
</protein>
<dbReference type="GO" id="GO:0032266">
    <property type="term" value="F:phosphatidylinositol-3-phosphate binding"/>
    <property type="evidence" value="ECO:0007669"/>
    <property type="project" value="UniProtKB-UniRule"/>
</dbReference>
<keyword evidence="2 6" id="KW-0813">Transport</keyword>
<evidence type="ECO:0000313" key="10">
    <source>
        <dbReference type="Proteomes" id="UP001162060"/>
    </source>
</evidence>
<reference evidence="9" key="1">
    <citation type="submission" date="2024-01" db="EMBL/GenBank/DDBJ databases">
        <authorList>
            <person name="Webb A."/>
        </authorList>
    </citation>
    <scope>NUCLEOTIDE SEQUENCE</scope>
    <source>
        <strain evidence="9">Pm1</strain>
    </source>
</reference>
<feature type="region of interest" description="Disordered" evidence="7">
    <location>
        <begin position="1"/>
        <end position="30"/>
    </location>
</feature>
<evidence type="ECO:0000256" key="3">
    <source>
        <dbReference type="ARBA" id="ARBA00022753"/>
    </source>
</evidence>
<dbReference type="InterPro" id="IPR036388">
    <property type="entry name" value="WH-like_DNA-bd_sf"/>
</dbReference>
<dbReference type="GO" id="GO:0043130">
    <property type="term" value="F:ubiquitin binding"/>
    <property type="evidence" value="ECO:0007669"/>
    <property type="project" value="UniProtKB-UniRule"/>
</dbReference>
<dbReference type="FunFam" id="1.10.10.10:FF:000165">
    <property type="entry name" value="Vacuolar protein sorting protein (Vps36)"/>
    <property type="match status" value="1"/>
</dbReference>
<dbReference type="Proteomes" id="UP001162060">
    <property type="component" value="Unassembled WGS sequence"/>
</dbReference>
<gene>
    <name evidence="9" type="ORF">PM001_LOCUS32146</name>
</gene>
<name>A0AAV1VKY7_9STRA</name>
<comment type="subunit">
    <text evidence="6">Component of the endosomal sorting complex required for transport II (ESCRT-II).</text>
</comment>
<dbReference type="Pfam" id="PF04157">
    <property type="entry name" value="EAP30"/>
    <property type="match status" value="1"/>
</dbReference>
<accession>A0AAV1VKY7</accession>
<dbReference type="Gene3D" id="2.30.29.30">
    <property type="entry name" value="Pleckstrin-homology domain (PH domain)/Phosphotyrosine-binding domain (PTB)"/>
    <property type="match status" value="1"/>
</dbReference>
<proteinExistence type="inferred from homology"/>
<evidence type="ECO:0000256" key="2">
    <source>
        <dbReference type="ARBA" id="ARBA00022448"/>
    </source>
</evidence>
<comment type="similarity">
    <text evidence="1 6">Belongs to the VPS36 family.</text>
</comment>
<evidence type="ECO:0000313" key="9">
    <source>
        <dbReference type="EMBL" id="CAK7946996.1"/>
    </source>
</evidence>
<dbReference type="GO" id="GO:0000814">
    <property type="term" value="C:ESCRT II complex"/>
    <property type="evidence" value="ECO:0007669"/>
    <property type="project" value="UniProtKB-UniRule"/>
</dbReference>
<organism evidence="9 10">
    <name type="scientific">Peronospora matthiolae</name>
    <dbReference type="NCBI Taxonomy" id="2874970"/>
    <lineage>
        <taxon>Eukaryota</taxon>
        <taxon>Sar</taxon>
        <taxon>Stramenopiles</taxon>
        <taxon>Oomycota</taxon>
        <taxon>Peronosporomycetes</taxon>
        <taxon>Peronosporales</taxon>
        <taxon>Peronosporaceae</taxon>
        <taxon>Peronospora</taxon>
    </lineage>
</organism>
<dbReference type="GO" id="GO:0031902">
    <property type="term" value="C:late endosome membrane"/>
    <property type="evidence" value="ECO:0007669"/>
    <property type="project" value="UniProtKB-UniRule"/>
</dbReference>
<evidence type="ECO:0000256" key="7">
    <source>
        <dbReference type="SAM" id="MobiDB-lite"/>
    </source>
</evidence>
<dbReference type="SUPFAM" id="SSF50729">
    <property type="entry name" value="PH domain-like"/>
    <property type="match status" value="1"/>
</dbReference>
<dbReference type="Pfam" id="PF11605">
    <property type="entry name" value="Vps36_ESCRT-II"/>
    <property type="match status" value="1"/>
</dbReference>
<comment type="function">
    <text evidence="6">Component of the ESCRT-II complex (endosomal sorting complex required for transport II), which is required for multivesicular body (MVB) formation and sorting of endosomal cargo proteins into MVBs.</text>
</comment>
<keyword evidence="4 6" id="KW-0653">Protein transport</keyword>
<dbReference type="InterPro" id="IPR011993">
    <property type="entry name" value="PH-like_dom_sf"/>
</dbReference>
<dbReference type="InterPro" id="IPR036390">
    <property type="entry name" value="WH_DNA-bd_sf"/>
</dbReference>
<keyword evidence="5" id="KW-0175">Coiled coil</keyword>
<sequence>MSEASSSPRSVSSSAPSSTSGPRSEERRAANQPLTGVSVLYILQTLPLTAAGRPALFGNEVEIYSEEKIGLYDRTLKTPHIHGRCSVTTHRLFYMDESSSPPVAFFLPLDWIVRLTKEAGFLQRSAKLRVDITTRPPSAATSFLKLSFKDGGRDDFYSPLAASLKRQAWKDTQPSHLADRRLMKRHFDAADAGIAGIMRRQQEAQKETMELATTAFSDLTNLMIKAKDMVGLIERYVDMQRATELAEEDGMTSSEADMNKLSSLMLDMGIISPVTRANSGTAYYEQLARQLAEYLRDHMPRNGGIMTLSDIYCMFNRARGVELVSPDDLYHAAVLQKKLNLGCSMRKFPSGLIVLQTDTHSEDKVAERLAKMAQKSSFGYITSTDVSVEMHTSFPLAQEYLHVAEKLGKLCRDETFEGINFYPNMFEQFVVTNTELEAKLSAHAGMDSTANFCATDKASLDASCHDYMISVMLVFLSG</sequence>
<dbReference type="GO" id="GO:0043328">
    <property type="term" value="P:protein transport to vacuole involved in ubiquitin-dependent protein catabolic process via the multivesicular body sorting pathway"/>
    <property type="evidence" value="ECO:0007669"/>
    <property type="project" value="UniProtKB-UniRule"/>
</dbReference>
<dbReference type="AlphaFoldDB" id="A0AAV1VKY7"/>
<comment type="caution">
    <text evidence="9">The sequence shown here is derived from an EMBL/GenBank/DDBJ whole genome shotgun (WGS) entry which is preliminary data.</text>
</comment>
<dbReference type="Gene3D" id="6.10.140.260">
    <property type="match status" value="1"/>
</dbReference>
<feature type="compositionally biased region" description="Low complexity" evidence="7">
    <location>
        <begin position="1"/>
        <end position="22"/>
    </location>
</feature>
<evidence type="ECO:0000256" key="1">
    <source>
        <dbReference type="ARBA" id="ARBA00009697"/>
    </source>
</evidence>
<comment type="subcellular location">
    <subcellularLocation>
        <location evidence="6">Cytoplasm</location>
    </subcellularLocation>
    <subcellularLocation>
        <location evidence="6">Endosome</location>
    </subcellularLocation>
</comment>
<evidence type="ECO:0000256" key="4">
    <source>
        <dbReference type="ARBA" id="ARBA00022927"/>
    </source>
</evidence>
<keyword evidence="6" id="KW-0963">Cytoplasm</keyword>
<evidence type="ECO:0000256" key="6">
    <source>
        <dbReference type="RuleBase" id="RU367095"/>
    </source>
</evidence>
<keyword evidence="3 6" id="KW-0967">Endosome</keyword>
<evidence type="ECO:0000259" key="8">
    <source>
        <dbReference type="PROSITE" id="PS51495"/>
    </source>
</evidence>
<dbReference type="InterPro" id="IPR021648">
    <property type="entry name" value="GLUE_dom"/>
</dbReference>
<dbReference type="PANTHER" id="PTHR13128">
    <property type="entry name" value="VACUOLAR PROTEIN-SORTING-ASSOCIATED PROTEIN 36"/>
    <property type="match status" value="1"/>
</dbReference>
<dbReference type="EMBL" id="CAKLBY020000378">
    <property type="protein sequence ID" value="CAK7946996.1"/>
    <property type="molecule type" value="Genomic_DNA"/>
</dbReference>
<feature type="domain" description="GLUE N-terminal" evidence="8">
    <location>
        <begin position="46"/>
        <end position="176"/>
    </location>
</feature>